<dbReference type="GO" id="GO:0034058">
    <property type="term" value="P:endosomal vesicle fusion"/>
    <property type="evidence" value="ECO:0007669"/>
    <property type="project" value="TreeGrafter"/>
</dbReference>
<keyword evidence="2" id="KW-1185">Reference proteome</keyword>
<dbReference type="PANTHER" id="PTHR12894:SF27">
    <property type="entry name" value="TRANSFORMING GROWTH FACTOR-BETA RECEPTOR-ASSOCIATED PROTEIN 1"/>
    <property type="match status" value="1"/>
</dbReference>
<evidence type="ECO:0008006" key="3">
    <source>
        <dbReference type="Google" id="ProtNLM"/>
    </source>
</evidence>
<gene>
    <name evidence="1" type="ORF">MN116_004740</name>
</gene>
<protein>
    <recommendedName>
        <fullName evidence="3">Vacuolar sorting protein 39/Transforming growth factor beta receptor-associated domain-containing protein</fullName>
    </recommendedName>
</protein>
<dbReference type="GO" id="GO:0016020">
    <property type="term" value="C:membrane"/>
    <property type="evidence" value="ECO:0007669"/>
    <property type="project" value="TreeGrafter"/>
</dbReference>
<dbReference type="InterPro" id="IPR032914">
    <property type="entry name" value="Vam6/VPS39/TRAP1"/>
</dbReference>
<reference evidence="1" key="1">
    <citation type="submission" date="2022-04" db="EMBL/GenBank/DDBJ databases">
        <authorList>
            <person name="Xu L."/>
            <person name="Lv Z."/>
        </authorList>
    </citation>
    <scope>NUCLEOTIDE SEQUENCE</scope>
    <source>
        <strain evidence="1">LV_2022a</strain>
    </source>
</reference>
<evidence type="ECO:0000313" key="2">
    <source>
        <dbReference type="Proteomes" id="UP001292079"/>
    </source>
</evidence>
<sequence>MKLKSTDNLSNEMTRQIRDLRIEFCQLIRYSLLISHKALLERLYNESATIRKKLAYELALLEGRANNHVKALKYLIEDINDYKAAFYYCLTFSNQRSIQNEYENDNSVIVNSRDTRHHFDQYEFMKDLPNNQSVSSLLFTTFVDICLDRLLTDENNTNDIKKIILNVLNNPDLKFNYAKLLSRLPSTWNLLEIKLFLQNAIRSTLQEWSKLYFEYGLTKYNAKLSVSNLPNKSYCLINEDDTFCSVCHQSIRIYGPSDSFAWLIPTNQVVHIHCLSSNQ</sequence>
<dbReference type="GO" id="GO:0006914">
    <property type="term" value="P:autophagy"/>
    <property type="evidence" value="ECO:0007669"/>
    <property type="project" value="TreeGrafter"/>
</dbReference>
<accession>A0AAE1ZCI7</accession>
<organism evidence="1 2">
    <name type="scientific">Schistosoma mekongi</name>
    <name type="common">Parasitic worm</name>
    <dbReference type="NCBI Taxonomy" id="38744"/>
    <lineage>
        <taxon>Eukaryota</taxon>
        <taxon>Metazoa</taxon>
        <taxon>Spiralia</taxon>
        <taxon>Lophotrochozoa</taxon>
        <taxon>Platyhelminthes</taxon>
        <taxon>Trematoda</taxon>
        <taxon>Digenea</taxon>
        <taxon>Strigeidida</taxon>
        <taxon>Schistosomatoidea</taxon>
        <taxon>Schistosomatidae</taxon>
        <taxon>Schistosoma</taxon>
    </lineage>
</organism>
<name>A0AAE1ZCI7_SCHME</name>
<dbReference type="EMBL" id="JALJAT010000003">
    <property type="protein sequence ID" value="KAK4471300.1"/>
    <property type="molecule type" value="Genomic_DNA"/>
</dbReference>
<evidence type="ECO:0000313" key="1">
    <source>
        <dbReference type="EMBL" id="KAK4471300.1"/>
    </source>
</evidence>
<proteinExistence type="predicted"/>
<reference evidence="1" key="2">
    <citation type="journal article" date="2023" name="Infect Dis Poverty">
        <title>Chromosome-scale genome of the human blood fluke Schistosoma mekongi and its implications for public health.</title>
        <authorList>
            <person name="Zhou M."/>
            <person name="Xu L."/>
            <person name="Xu D."/>
            <person name="Chen W."/>
            <person name="Khan J."/>
            <person name="Hu Y."/>
            <person name="Huang H."/>
            <person name="Wei H."/>
            <person name="Zhang Y."/>
            <person name="Chusongsang P."/>
            <person name="Tanasarnprasert K."/>
            <person name="Hu X."/>
            <person name="Limpanont Y."/>
            <person name="Lv Z."/>
        </authorList>
    </citation>
    <scope>NUCLEOTIDE SEQUENCE</scope>
    <source>
        <strain evidence="1">LV_2022a</strain>
    </source>
</reference>
<comment type="caution">
    <text evidence="1">The sequence shown here is derived from an EMBL/GenBank/DDBJ whole genome shotgun (WGS) entry which is preliminary data.</text>
</comment>
<dbReference type="PANTHER" id="PTHR12894">
    <property type="entry name" value="CNH DOMAIN CONTAINING"/>
    <property type="match status" value="1"/>
</dbReference>
<dbReference type="AlphaFoldDB" id="A0AAE1ZCI7"/>
<dbReference type="GO" id="GO:0005737">
    <property type="term" value="C:cytoplasm"/>
    <property type="evidence" value="ECO:0007669"/>
    <property type="project" value="TreeGrafter"/>
</dbReference>
<dbReference type="Proteomes" id="UP001292079">
    <property type="component" value="Unassembled WGS sequence"/>
</dbReference>